<reference evidence="1" key="1">
    <citation type="submission" date="2020-07" db="EMBL/GenBank/DDBJ databases">
        <authorList>
            <person name="Nazaruddin N."/>
        </authorList>
    </citation>
    <scope>NUCLEOTIDE SEQUENCE</scope>
</reference>
<evidence type="ECO:0000313" key="1">
    <source>
        <dbReference type="EMBL" id="CAD1468289.1"/>
    </source>
</evidence>
<sequence length="46" mass="5447">QDISRCLSCSNFEDPKVFRACDKEYDPNRIPYRLRSLKPRRTASTL</sequence>
<keyword evidence="2" id="KW-1185">Reference proteome</keyword>
<accession>A0A6V7GXF4</accession>
<gene>
    <name evidence="1" type="ORF">MHI_LOCUS36141</name>
</gene>
<protein>
    <submittedName>
        <fullName evidence="1">Uncharacterized protein</fullName>
    </submittedName>
</protein>
<comment type="caution">
    <text evidence="1">The sequence shown here is derived from an EMBL/GenBank/DDBJ whole genome shotgun (WGS) entry which is preliminary data.</text>
</comment>
<dbReference type="OrthoDB" id="10511153at2759"/>
<name>A0A6V7GXF4_9HYME</name>
<organism evidence="1 2">
    <name type="scientific">Heterotrigona itama</name>
    <dbReference type="NCBI Taxonomy" id="395501"/>
    <lineage>
        <taxon>Eukaryota</taxon>
        <taxon>Metazoa</taxon>
        <taxon>Ecdysozoa</taxon>
        <taxon>Arthropoda</taxon>
        <taxon>Hexapoda</taxon>
        <taxon>Insecta</taxon>
        <taxon>Pterygota</taxon>
        <taxon>Neoptera</taxon>
        <taxon>Endopterygota</taxon>
        <taxon>Hymenoptera</taxon>
        <taxon>Apocrita</taxon>
        <taxon>Aculeata</taxon>
        <taxon>Apoidea</taxon>
        <taxon>Anthophila</taxon>
        <taxon>Apidae</taxon>
        <taxon>Heterotrigona</taxon>
    </lineage>
</organism>
<dbReference type="Proteomes" id="UP000752696">
    <property type="component" value="Unassembled WGS sequence"/>
</dbReference>
<proteinExistence type="predicted"/>
<feature type="non-terminal residue" evidence="1">
    <location>
        <position position="1"/>
    </location>
</feature>
<dbReference type="EMBL" id="CAJDYZ010000372">
    <property type="protein sequence ID" value="CAD1468289.1"/>
    <property type="molecule type" value="Genomic_DNA"/>
</dbReference>
<dbReference type="AlphaFoldDB" id="A0A6V7GXF4"/>
<evidence type="ECO:0000313" key="2">
    <source>
        <dbReference type="Proteomes" id="UP000752696"/>
    </source>
</evidence>